<dbReference type="Proteomes" id="UP000822476">
    <property type="component" value="Unassembled WGS sequence"/>
</dbReference>
<comment type="caution">
    <text evidence="1">The sequence shown here is derived from an EMBL/GenBank/DDBJ whole genome shotgun (WGS) entry which is preliminary data.</text>
</comment>
<organism evidence="1 2">
    <name type="scientific">Paragonimus skrjabini miyazakii</name>
    <dbReference type="NCBI Taxonomy" id="59628"/>
    <lineage>
        <taxon>Eukaryota</taxon>
        <taxon>Metazoa</taxon>
        <taxon>Spiralia</taxon>
        <taxon>Lophotrochozoa</taxon>
        <taxon>Platyhelminthes</taxon>
        <taxon>Trematoda</taxon>
        <taxon>Digenea</taxon>
        <taxon>Plagiorchiida</taxon>
        <taxon>Troglotremata</taxon>
        <taxon>Troglotrematidae</taxon>
        <taxon>Paragonimus</taxon>
    </lineage>
</organism>
<keyword evidence="2" id="KW-1185">Reference proteome</keyword>
<reference evidence="1" key="1">
    <citation type="submission" date="2019-07" db="EMBL/GenBank/DDBJ databases">
        <title>Annotation for the trematode Paragonimus miyazaki's.</title>
        <authorList>
            <person name="Choi Y.-J."/>
        </authorList>
    </citation>
    <scope>NUCLEOTIDE SEQUENCE</scope>
    <source>
        <strain evidence="1">Japan</strain>
    </source>
</reference>
<dbReference type="AlphaFoldDB" id="A0A8S9YS45"/>
<sequence>QIVFKPDFGVSLKTVDAIVDPGSRGSPRFTEYGLAANSNSIRNSHAFPKHLGWGSNADVVLGKAYWKRSVKHDLHMTHSQNILKSHALGIPRTVCVGHFHSVTPM</sequence>
<accession>A0A8S9YS45</accession>
<proteinExistence type="predicted"/>
<evidence type="ECO:0000313" key="1">
    <source>
        <dbReference type="EMBL" id="KAF7257805.1"/>
    </source>
</evidence>
<gene>
    <name evidence="1" type="ORF">EG68_06143</name>
</gene>
<feature type="non-terminal residue" evidence="1">
    <location>
        <position position="105"/>
    </location>
</feature>
<dbReference type="EMBL" id="JTDE01002139">
    <property type="protein sequence ID" value="KAF7257805.1"/>
    <property type="molecule type" value="Genomic_DNA"/>
</dbReference>
<evidence type="ECO:0000313" key="2">
    <source>
        <dbReference type="Proteomes" id="UP000822476"/>
    </source>
</evidence>
<protein>
    <submittedName>
        <fullName evidence="1">Uncharacterized protein</fullName>
    </submittedName>
</protein>
<name>A0A8S9YS45_9TREM</name>